<dbReference type="InterPro" id="IPR011049">
    <property type="entry name" value="Serralysin-like_metalloprot_C"/>
</dbReference>
<dbReference type="Pfam" id="PF00353">
    <property type="entry name" value="HemolysinCabind"/>
    <property type="match status" value="1"/>
</dbReference>
<protein>
    <submittedName>
        <fullName evidence="2">Hemolysin type calcium-binding protein</fullName>
    </submittedName>
</protein>
<accession>A0A318STJ8</accession>
<dbReference type="Gene3D" id="2.150.10.10">
    <property type="entry name" value="Serralysin-like metalloprotease, C-terminal"/>
    <property type="match status" value="1"/>
</dbReference>
<comment type="caution">
    <text evidence="2">The sequence shown here is derived from an EMBL/GenBank/DDBJ whole genome shotgun (WGS) entry which is preliminary data.</text>
</comment>
<evidence type="ECO:0000313" key="2">
    <source>
        <dbReference type="EMBL" id="PYE82180.1"/>
    </source>
</evidence>
<organism evidence="2 3">
    <name type="scientific">Pseudoroseicyclus aestuarii</name>
    <dbReference type="NCBI Taxonomy" id="1795041"/>
    <lineage>
        <taxon>Bacteria</taxon>
        <taxon>Pseudomonadati</taxon>
        <taxon>Pseudomonadota</taxon>
        <taxon>Alphaproteobacteria</taxon>
        <taxon>Rhodobacterales</taxon>
        <taxon>Paracoccaceae</taxon>
        <taxon>Pseudoroseicyclus</taxon>
    </lineage>
</organism>
<dbReference type="SUPFAM" id="SSF51120">
    <property type="entry name" value="beta-Roll"/>
    <property type="match status" value="1"/>
</dbReference>
<gene>
    <name evidence="2" type="ORF">DFP88_10520</name>
</gene>
<proteinExistence type="predicted"/>
<dbReference type="PRINTS" id="PR00313">
    <property type="entry name" value="CABNDNGRPT"/>
</dbReference>
<dbReference type="PROSITE" id="PS00330">
    <property type="entry name" value="HEMOLYSIN_CALCIUM"/>
    <property type="match status" value="1"/>
</dbReference>
<feature type="compositionally biased region" description="Basic and acidic residues" evidence="1">
    <location>
        <begin position="373"/>
        <end position="387"/>
    </location>
</feature>
<feature type="region of interest" description="Disordered" evidence="1">
    <location>
        <begin position="366"/>
        <end position="404"/>
    </location>
</feature>
<dbReference type="AlphaFoldDB" id="A0A318STJ8"/>
<reference evidence="2 3" key="1">
    <citation type="submission" date="2018-06" db="EMBL/GenBank/DDBJ databases">
        <title>Genomic Encyclopedia of Type Strains, Phase III (KMG-III): the genomes of soil and plant-associated and newly described type strains.</title>
        <authorList>
            <person name="Whitman W."/>
        </authorList>
    </citation>
    <scope>NUCLEOTIDE SEQUENCE [LARGE SCALE GENOMIC DNA]</scope>
    <source>
        <strain evidence="2 3">CECT 9025</strain>
    </source>
</reference>
<dbReference type="GO" id="GO:0005509">
    <property type="term" value="F:calcium ion binding"/>
    <property type="evidence" value="ECO:0007669"/>
    <property type="project" value="InterPro"/>
</dbReference>
<evidence type="ECO:0000313" key="3">
    <source>
        <dbReference type="Proteomes" id="UP000248311"/>
    </source>
</evidence>
<dbReference type="InterPro" id="IPR018511">
    <property type="entry name" value="Hemolysin-typ_Ca-bd_CS"/>
</dbReference>
<name>A0A318STJ8_9RHOB</name>
<dbReference type="Proteomes" id="UP000248311">
    <property type="component" value="Unassembled WGS sequence"/>
</dbReference>
<dbReference type="RefSeq" id="WP_110815278.1">
    <property type="nucleotide sequence ID" value="NZ_QJTE01000005.1"/>
</dbReference>
<dbReference type="EMBL" id="QJTE01000005">
    <property type="protein sequence ID" value="PYE82180.1"/>
    <property type="molecule type" value="Genomic_DNA"/>
</dbReference>
<dbReference type="InterPro" id="IPR001343">
    <property type="entry name" value="Hemolysn_Ca-bd"/>
</dbReference>
<keyword evidence="3" id="KW-1185">Reference proteome</keyword>
<dbReference type="OrthoDB" id="9342475at2"/>
<evidence type="ECO:0000256" key="1">
    <source>
        <dbReference type="SAM" id="MobiDB-lite"/>
    </source>
</evidence>
<sequence>MQSFVWRAFLPGRADFGLTLTEALAEVPGSATILAGAMASGRLGRLDLTAGGAARYADLGVQWAEGRPPVLQEAAVLPLAGGASLVLGAGRAGEAAQLRWLDAKGAGTGRAMLRGTDEALLRLSEIAPLRLEGRDHILTSDSYREGLQLYRLEGAGGALRARPLAALEDHPKIRLDGVSDIAVLELTGGRYAVTASSTESGLSSHRVTPQGLVFCDTIGPKDGLWISGLEQIEVFARGAQGFVVAASAGSGTLSVLRVNPRGVFFVEDVLMDDRTTRFGGASALDGFSAQGRDFVVAGGTDGGIALLELLPGGDLHHHHSLAQDLRWDIGPVLALEAARAGDEVQVLVSGARKAGLAQVALPLAGLGPARKGGPGDDKLTGTSRDDMLAGGPESDQLSGGPGEDLLLAGTGRDRLTGGAGADVFVFEADGQRDRVFDFQPGLDRLDLSGWGRVYDPRSLRIEERPDGALIQWTTESLRVFSADGAPLPVASWEAEDFLFL</sequence>